<keyword evidence="2" id="KW-1185">Reference proteome</keyword>
<dbReference type="EMBL" id="CACTIH010001900">
    <property type="protein sequence ID" value="CAA2968163.1"/>
    <property type="molecule type" value="Genomic_DNA"/>
</dbReference>
<evidence type="ECO:0000313" key="1">
    <source>
        <dbReference type="EMBL" id="CAA2968163.1"/>
    </source>
</evidence>
<organism evidence="1 2">
    <name type="scientific">Olea europaea subsp. europaea</name>
    <dbReference type="NCBI Taxonomy" id="158383"/>
    <lineage>
        <taxon>Eukaryota</taxon>
        <taxon>Viridiplantae</taxon>
        <taxon>Streptophyta</taxon>
        <taxon>Embryophyta</taxon>
        <taxon>Tracheophyta</taxon>
        <taxon>Spermatophyta</taxon>
        <taxon>Magnoliopsida</taxon>
        <taxon>eudicotyledons</taxon>
        <taxon>Gunneridae</taxon>
        <taxon>Pentapetalae</taxon>
        <taxon>asterids</taxon>
        <taxon>lamiids</taxon>
        <taxon>Lamiales</taxon>
        <taxon>Oleaceae</taxon>
        <taxon>Oleeae</taxon>
        <taxon>Olea</taxon>
    </lineage>
</organism>
<gene>
    <name evidence="1" type="ORF">OLEA9_A111918</name>
</gene>
<proteinExistence type="predicted"/>
<comment type="caution">
    <text evidence="1">The sequence shown here is derived from an EMBL/GenBank/DDBJ whole genome shotgun (WGS) entry which is preliminary data.</text>
</comment>
<sequence>MPRKNLNVDGNFGGRQCKVRKRGNSSSSSSSLVKNYHLKRAILMGKRGGSSTPVPMWKMRNSRSPSLKNDNAFKNLAPKGAEKNRDFSVSARKLAATLWEIDWFPSSRVKREYSEDKISVVENVRKERISNASKLDPFHSAISERIDQSEVGYRRRRASAGSQKLLLGDRNLVSNNSLHTCLIEVRQLLFSFEFIQYFAITC</sequence>
<accession>A0A8S0QME4</accession>
<dbReference type="Gramene" id="OE9A111918T1">
    <property type="protein sequence ID" value="OE9A111918C1"/>
    <property type="gene ID" value="OE9A111918"/>
</dbReference>
<protein>
    <submittedName>
        <fullName evidence="1">Uncharacterized protein</fullName>
    </submittedName>
</protein>
<dbReference type="Proteomes" id="UP000594638">
    <property type="component" value="Unassembled WGS sequence"/>
</dbReference>
<dbReference type="OrthoDB" id="691984at2759"/>
<evidence type="ECO:0000313" key="2">
    <source>
        <dbReference type="Proteomes" id="UP000594638"/>
    </source>
</evidence>
<name>A0A8S0QME4_OLEEU</name>
<reference evidence="1 2" key="1">
    <citation type="submission" date="2019-12" db="EMBL/GenBank/DDBJ databases">
        <authorList>
            <person name="Alioto T."/>
            <person name="Alioto T."/>
            <person name="Gomez Garrido J."/>
        </authorList>
    </citation>
    <scope>NUCLEOTIDE SEQUENCE [LARGE SCALE GENOMIC DNA]</scope>
</reference>
<dbReference type="AlphaFoldDB" id="A0A8S0QME4"/>